<dbReference type="InterPro" id="IPR056632">
    <property type="entry name" value="DUF7730"/>
</dbReference>
<comment type="caution">
    <text evidence="3">The sequence shown here is derived from an EMBL/GenBank/DDBJ whole genome shotgun (WGS) entry which is preliminary data.</text>
</comment>
<proteinExistence type="predicted"/>
<name>A0AAV9TDR0_9PEZI</name>
<feature type="compositionally biased region" description="Basic and acidic residues" evidence="1">
    <location>
        <begin position="393"/>
        <end position="425"/>
    </location>
</feature>
<evidence type="ECO:0000313" key="3">
    <source>
        <dbReference type="EMBL" id="KAK6218970.1"/>
    </source>
</evidence>
<dbReference type="EMBL" id="JASAOK010000032">
    <property type="protein sequence ID" value="KAK6218970.1"/>
    <property type="molecule type" value="Genomic_DNA"/>
</dbReference>
<protein>
    <recommendedName>
        <fullName evidence="2">DUF7730 domain-containing protein</fullName>
    </recommendedName>
</protein>
<accession>A0AAV9TDR0</accession>
<evidence type="ECO:0000259" key="2">
    <source>
        <dbReference type="Pfam" id="PF24864"/>
    </source>
</evidence>
<gene>
    <name evidence="3" type="ORF">QIS74_06179</name>
</gene>
<dbReference type="PANTHER" id="PTHR38790">
    <property type="entry name" value="2EXR DOMAIN-CONTAINING PROTEIN-RELATED"/>
    <property type="match status" value="1"/>
</dbReference>
<dbReference type="Proteomes" id="UP001327957">
    <property type="component" value="Unassembled WGS sequence"/>
</dbReference>
<keyword evidence="4" id="KW-1185">Reference proteome</keyword>
<dbReference type="AlphaFoldDB" id="A0AAV9TDR0"/>
<feature type="compositionally biased region" description="Basic and acidic residues" evidence="1">
    <location>
        <begin position="435"/>
        <end position="461"/>
    </location>
</feature>
<organism evidence="3 4">
    <name type="scientific">Colletotrichum tabaci</name>
    <dbReference type="NCBI Taxonomy" id="1209068"/>
    <lineage>
        <taxon>Eukaryota</taxon>
        <taxon>Fungi</taxon>
        <taxon>Dikarya</taxon>
        <taxon>Ascomycota</taxon>
        <taxon>Pezizomycotina</taxon>
        <taxon>Sordariomycetes</taxon>
        <taxon>Hypocreomycetidae</taxon>
        <taxon>Glomerellales</taxon>
        <taxon>Glomerellaceae</taxon>
        <taxon>Colletotrichum</taxon>
        <taxon>Colletotrichum destructivum species complex</taxon>
    </lineage>
</organism>
<feature type="region of interest" description="Disordered" evidence="1">
    <location>
        <begin position="365"/>
        <end position="469"/>
    </location>
</feature>
<feature type="domain" description="DUF7730" evidence="2">
    <location>
        <begin position="22"/>
        <end position="196"/>
    </location>
</feature>
<dbReference type="Pfam" id="PF24864">
    <property type="entry name" value="DUF7730"/>
    <property type="match status" value="1"/>
</dbReference>
<evidence type="ECO:0000313" key="4">
    <source>
        <dbReference type="Proteomes" id="UP001327957"/>
    </source>
</evidence>
<sequence>MPTLTLTIRPDFPLPPRPRRRGILFMQLPREVRDQIYEYSLVEPQRHEISHESGCCYKSTQSLRWEPPAFLLKNVVICENPYRLVTESACDCDKRKCINLLLANRQIHAEAAPVFWSQNAFCFLSAFEVIVALRHNLRHQYRNLVTEICVMSPADNGAPLHVSLDKLSPNDACPTDWPLFWHTISNCASLRTLQISPGMIWANAERFVRMSRKCRLLHIVLITLFPLYNRSLEPVEYPSCAYSTMHYCTIYVMLSHGRYSRQDPDSMPDSDYDLGADAKDWMDVAYECFLEVDEVNLHIREEYLDGRYHRRPASSHASSEDGESWFYSFTISRGGLISQENYELSWVSQTGIVYHVRLYGLPPSSRQARQATKGRFVREKEQRALNGMTDAEAESKKESLQLKKEKKKELEEKRQAIGELNRRQPDPNVGWVDPEVAKRQMKKSAEKEVRRSQKENEEMRRMERKRVQS</sequence>
<evidence type="ECO:0000256" key="1">
    <source>
        <dbReference type="SAM" id="MobiDB-lite"/>
    </source>
</evidence>
<reference evidence="3 4" key="1">
    <citation type="submission" date="2023-04" db="EMBL/GenBank/DDBJ databases">
        <title>Colletotrichum tabacum stain YC1 causing leaf anthracnose on Nicotiana tabacum(L.) cv.</title>
        <authorList>
            <person name="Ji Z."/>
            <person name="Wang M."/>
            <person name="Zhang J."/>
            <person name="Wang N."/>
            <person name="Zhou Z."/>
        </authorList>
    </citation>
    <scope>NUCLEOTIDE SEQUENCE [LARGE SCALE GENOMIC DNA]</scope>
    <source>
        <strain evidence="3 4">YC1</strain>
    </source>
</reference>